<dbReference type="InterPro" id="IPR000595">
    <property type="entry name" value="cNMP-bd_dom"/>
</dbReference>
<dbReference type="AlphaFoldDB" id="A0A370HR24"/>
<dbReference type="RefSeq" id="WP_114768966.1">
    <property type="nucleotide sequence ID" value="NZ_QQBB01000002.1"/>
</dbReference>
<dbReference type="Pfam" id="PF00027">
    <property type="entry name" value="cNMP_binding"/>
    <property type="match status" value="1"/>
</dbReference>
<dbReference type="InterPro" id="IPR018490">
    <property type="entry name" value="cNMP-bd_dom_sf"/>
</dbReference>
<dbReference type="SUPFAM" id="SSF46785">
    <property type="entry name" value="Winged helix' DNA-binding domain"/>
    <property type="match status" value="1"/>
</dbReference>
<comment type="caution">
    <text evidence="7">The sequence shown here is derived from an EMBL/GenBank/DDBJ whole genome shotgun (WGS) entry which is preliminary data.</text>
</comment>
<feature type="domain" description="Cyclic nucleotide-binding" evidence="5">
    <location>
        <begin position="10"/>
        <end position="89"/>
    </location>
</feature>
<proteinExistence type="predicted"/>
<keyword evidence="8" id="KW-1185">Reference proteome</keyword>
<gene>
    <name evidence="7" type="ORF">DES45_102132</name>
</gene>
<dbReference type="Proteomes" id="UP000254925">
    <property type="component" value="Unassembled WGS sequence"/>
</dbReference>
<reference evidence="7 8" key="1">
    <citation type="submission" date="2018-07" db="EMBL/GenBank/DDBJ databases">
        <title>Genomic Encyclopedia of Type Strains, Phase IV (KMG-IV): sequencing the most valuable type-strain genomes for metagenomic binning, comparative biology and taxonomic classification.</title>
        <authorList>
            <person name="Goeker M."/>
        </authorList>
    </citation>
    <scope>NUCLEOTIDE SEQUENCE [LARGE SCALE GENOMIC DNA]</scope>
    <source>
        <strain evidence="7 8">DSM 14364</strain>
    </source>
</reference>
<sequence length="242" mass="26906">MFENALSIGLLRGLDAGAASELLRHARRRIVSPDEVLFAEGEAAQAVHVLASGVARLVQTTPTGARVIVKYVRPGEIFGSPALLAGRYPVHAITVTQGVELQWPSEFIRDLVDRHPLVALNVIHDLETRLREMESRLRDLSSEPVEQRLARTILRLVDTFGETVPEGVEIPFPVSRQDLADLIGSTLPTVSRTLRAWEAQRQIRRYRRRLVIADVGAVASVLSKGPEEEAKPRRSHRRTARA</sequence>
<feature type="compositionally biased region" description="Basic residues" evidence="4">
    <location>
        <begin position="233"/>
        <end position="242"/>
    </location>
</feature>
<feature type="domain" description="HTH crp-type" evidence="6">
    <location>
        <begin position="143"/>
        <end position="216"/>
    </location>
</feature>
<evidence type="ECO:0000313" key="7">
    <source>
        <dbReference type="EMBL" id="RDI60745.1"/>
    </source>
</evidence>
<dbReference type="PANTHER" id="PTHR24567:SF28">
    <property type="entry name" value="LISTERIOLYSIN REGULATORY PROTEIN"/>
    <property type="match status" value="1"/>
</dbReference>
<evidence type="ECO:0000313" key="8">
    <source>
        <dbReference type="Proteomes" id="UP000254925"/>
    </source>
</evidence>
<dbReference type="InterPro" id="IPR036390">
    <property type="entry name" value="WH_DNA-bd_sf"/>
</dbReference>
<evidence type="ECO:0000256" key="3">
    <source>
        <dbReference type="ARBA" id="ARBA00023163"/>
    </source>
</evidence>
<dbReference type="SMART" id="SM00100">
    <property type="entry name" value="cNMP"/>
    <property type="match status" value="1"/>
</dbReference>
<evidence type="ECO:0000259" key="6">
    <source>
        <dbReference type="PROSITE" id="PS51063"/>
    </source>
</evidence>
<dbReference type="GO" id="GO:0005829">
    <property type="term" value="C:cytosol"/>
    <property type="evidence" value="ECO:0007669"/>
    <property type="project" value="TreeGrafter"/>
</dbReference>
<evidence type="ECO:0000256" key="2">
    <source>
        <dbReference type="ARBA" id="ARBA00023125"/>
    </source>
</evidence>
<dbReference type="EMBL" id="QQBB01000002">
    <property type="protein sequence ID" value="RDI60745.1"/>
    <property type="molecule type" value="Genomic_DNA"/>
</dbReference>
<feature type="region of interest" description="Disordered" evidence="4">
    <location>
        <begin position="223"/>
        <end position="242"/>
    </location>
</feature>
<name>A0A370HR24_9HYPH</name>
<evidence type="ECO:0000259" key="5">
    <source>
        <dbReference type="PROSITE" id="PS50042"/>
    </source>
</evidence>
<dbReference type="CDD" id="cd00038">
    <property type="entry name" value="CAP_ED"/>
    <property type="match status" value="1"/>
</dbReference>
<protein>
    <submittedName>
        <fullName evidence="7">CRP-like cAMP-binding protein</fullName>
    </submittedName>
</protein>
<dbReference type="PROSITE" id="PS50042">
    <property type="entry name" value="CNMP_BINDING_3"/>
    <property type="match status" value="1"/>
</dbReference>
<keyword evidence="3" id="KW-0804">Transcription</keyword>
<organism evidence="7 8">
    <name type="scientific">Microvirga subterranea</name>
    <dbReference type="NCBI Taxonomy" id="186651"/>
    <lineage>
        <taxon>Bacteria</taxon>
        <taxon>Pseudomonadati</taxon>
        <taxon>Pseudomonadota</taxon>
        <taxon>Alphaproteobacteria</taxon>
        <taxon>Hyphomicrobiales</taxon>
        <taxon>Methylobacteriaceae</taxon>
        <taxon>Microvirga</taxon>
    </lineage>
</organism>
<dbReference type="PROSITE" id="PS51063">
    <property type="entry name" value="HTH_CRP_2"/>
    <property type="match status" value="1"/>
</dbReference>
<dbReference type="SMART" id="SM00419">
    <property type="entry name" value="HTH_CRP"/>
    <property type="match status" value="1"/>
</dbReference>
<dbReference type="SUPFAM" id="SSF51206">
    <property type="entry name" value="cAMP-binding domain-like"/>
    <property type="match status" value="1"/>
</dbReference>
<evidence type="ECO:0000256" key="1">
    <source>
        <dbReference type="ARBA" id="ARBA00023015"/>
    </source>
</evidence>
<evidence type="ECO:0000256" key="4">
    <source>
        <dbReference type="SAM" id="MobiDB-lite"/>
    </source>
</evidence>
<dbReference type="PANTHER" id="PTHR24567">
    <property type="entry name" value="CRP FAMILY TRANSCRIPTIONAL REGULATORY PROTEIN"/>
    <property type="match status" value="1"/>
</dbReference>
<dbReference type="InterPro" id="IPR012318">
    <property type="entry name" value="HTH_CRP"/>
</dbReference>
<keyword evidence="1" id="KW-0805">Transcription regulation</keyword>
<dbReference type="OrthoDB" id="3525895at2"/>
<keyword evidence="2" id="KW-0238">DNA-binding</keyword>
<dbReference type="InterPro" id="IPR050397">
    <property type="entry name" value="Env_Response_Regulators"/>
</dbReference>
<accession>A0A370HR24</accession>
<dbReference type="InterPro" id="IPR014710">
    <property type="entry name" value="RmlC-like_jellyroll"/>
</dbReference>
<dbReference type="GO" id="GO:0003677">
    <property type="term" value="F:DNA binding"/>
    <property type="evidence" value="ECO:0007669"/>
    <property type="project" value="UniProtKB-KW"/>
</dbReference>
<dbReference type="Gene3D" id="2.60.120.10">
    <property type="entry name" value="Jelly Rolls"/>
    <property type="match status" value="1"/>
</dbReference>
<dbReference type="GO" id="GO:0003700">
    <property type="term" value="F:DNA-binding transcription factor activity"/>
    <property type="evidence" value="ECO:0007669"/>
    <property type="project" value="TreeGrafter"/>
</dbReference>
<dbReference type="Pfam" id="PF13545">
    <property type="entry name" value="HTH_Crp_2"/>
    <property type="match status" value="1"/>
</dbReference>